<sequence length="215" mass="23538">WVTLFPIGWEYSTGERGSDWHEGYLVAEFDDGLRALGISGTGIPPGHLAVDQYGDGTFGQEAVRRHGGQSEFATRPAGEVIGWRATCNCYDAGDTMPTKRWFSQQLWTRVPSPVRHDPAAFRIYAADEDILDVISGDASTAAHDVWWNEHIKDVDAEAAIKAALASIRAGEEQLDQAVLRARQNRFSWAKIGAAAEMSAQAAHERWAKRAPGASS</sequence>
<proteinExistence type="predicted"/>
<feature type="non-terminal residue" evidence="1">
    <location>
        <position position="1"/>
    </location>
</feature>
<dbReference type="RefSeq" id="WP_278223985.1">
    <property type="nucleotide sequence ID" value="NZ_JAKZMO010000053.1"/>
</dbReference>
<keyword evidence="2" id="KW-1185">Reference proteome</keyword>
<dbReference type="Proteomes" id="UP001154266">
    <property type="component" value="Unassembled WGS sequence"/>
</dbReference>
<evidence type="ECO:0000313" key="1">
    <source>
        <dbReference type="EMBL" id="MDG5486946.1"/>
    </source>
</evidence>
<name>A0ABT6H078_MYCGU</name>
<evidence type="ECO:0000313" key="2">
    <source>
        <dbReference type="Proteomes" id="UP001154266"/>
    </source>
</evidence>
<organism evidence="1 2">
    <name type="scientific">Mycolicibacterium gadium</name>
    <name type="common">Mycobacterium gadium</name>
    <dbReference type="NCBI Taxonomy" id="1794"/>
    <lineage>
        <taxon>Bacteria</taxon>
        <taxon>Bacillati</taxon>
        <taxon>Actinomycetota</taxon>
        <taxon>Actinomycetes</taxon>
        <taxon>Mycobacteriales</taxon>
        <taxon>Mycobacteriaceae</taxon>
        <taxon>Mycolicibacterium</taxon>
    </lineage>
</organism>
<protein>
    <submittedName>
        <fullName evidence="1">Uncharacterized protein</fullName>
    </submittedName>
</protein>
<gene>
    <name evidence="1" type="ORF">MNO81_29500</name>
</gene>
<comment type="caution">
    <text evidence="1">The sequence shown here is derived from an EMBL/GenBank/DDBJ whole genome shotgun (WGS) entry which is preliminary data.</text>
</comment>
<accession>A0ABT6H078</accession>
<reference evidence="1" key="1">
    <citation type="journal article" date="2023" name="Environ. Microbiol.">
        <title>The 2-methylpropene degradation pathway in Mycobacteriaceae family strains.</title>
        <authorList>
            <person name="Helbich S."/>
            <person name="Barrantes I."/>
            <person name="Dos Anjos Borges L.G."/>
            <person name="Pieper D.H."/>
            <person name="Vainshtein Y."/>
            <person name="Sohn K."/>
            <person name="Engesser K.H."/>
        </authorList>
    </citation>
    <scope>NUCLEOTIDE SEQUENCE</scope>
    <source>
        <strain evidence="1">IBE100</strain>
    </source>
</reference>
<dbReference type="EMBL" id="JAKZMO010000053">
    <property type="protein sequence ID" value="MDG5486946.1"/>
    <property type="molecule type" value="Genomic_DNA"/>
</dbReference>